<evidence type="ECO:0000313" key="6">
    <source>
        <dbReference type="Proteomes" id="UP000245119"/>
    </source>
</evidence>
<dbReference type="InterPro" id="IPR027417">
    <property type="entry name" value="P-loop_NTPase"/>
</dbReference>
<dbReference type="Pfam" id="PF08433">
    <property type="entry name" value="KTI12"/>
    <property type="match status" value="1"/>
</dbReference>
<sequence>MRGSLKSSVQRCLNREDVVILDSLNYIKGFRYELYCVTKACQTTQCVIFCDTSKERIVEWNDNRISAAGDSPDEAYDRDVLEGLVMRFEQPSPNNRWDSPLFVVQCDEPLPAHQVCSALFDRNALPPNQSTQSQPLSSTNFLYELDRVTQDVVTHIIDAQKTGVVGDLIPIKGASEQIMLTRTLTLGELQRHKRQFITYTKMHPVDDPGKLPNLFVQYLNNTLK</sequence>
<dbReference type="Gene3D" id="3.40.50.300">
    <property type="entry name" value="P-loop containing nucleotide triphosphate hydrolases"/>
    <property type="match status" value="1"/>
</dbReference>
<dbReference type="STRING" id="400727.A0A2T7PYU3"/>
<dbReference type="EMBL" id="PZQS01000001">
    <property type="protein sequence ID" value="PVD38567.1"/>
    <property type="molecule type" value="Genomic_DNA"/>
</dbReference>
<evidence type="ECO:0000313" key="5">
    <source>
        <dbReference type="EMBL" id="PVD38567.1"/>
    </source>
</evidence>
<dbReference type="AlphaFoldDB" id="A0A2T7PYU3"/>
<evidence type="ECO:0000256" key="1">
    <source>
        <dbReference type="ARBA" id="ARBA00022741"/>
    </source>
</evidence>
<comment type="similarity">
    <text evidence="3">Belongs to the KTI12 family.</text>
</comment>
<evidence type="ECO:0000256" key="4">
    <source>
        <dbReference type="ARBA" id="ARBA00026170"/>
    </source>
</evidence>
<dbReference type="InterPro" id="IPR013641">
    <property type="entry name" value="KTI12/PSTK"/>
</dbReference>
<organism evidence="5 6">
    <name type="scientific">Pomacea canaliculata</name>
    <name type="common">Golden apple snail</name>
    <dbReference type="NCBI Taxonomy" id="400727"/>
    <lineage>
        <taxon>Eukaryota</taxon>
        <taxon>Metazoa</taxon>
        <taxon>Spiralia</taxon>
        <taxon>Lophotrochozoa</taxon>
        <taxon>Mollusca</taxon>
        <taxon>Gastropoda</taxon>
        <taxon>Caenogastropoda</taxon>
        <taxon>Architaenioglossa</taxon>
        <taxon>Ampullarioidea</taxon>
        <taxon>Ampullariidae</taxon>
        <taxon>Pomacea</taxon>
    </lineage>
</organism>
<dbReference type="Proteomes" id="UP000245119">
    <property type="component" value="Linkage Group LG1"/>
</dbReference>
<reference evidence="5 6" key="1">
    <citation type="submission" date="2018-04" db="EMBL/GenBank/DDBJ databases">
        <title>The genome of golden apple snail Pomacea canaliculata provides insight into stress tolerance and invasive adaptation.</title>
        <authorList>
            <person name="Liu C."/>
            <person name="Liu B."/>
            <person name="Ren Y."/>
            <person name="Zhang Y."/>
            <person name="Wang H."/>
            <person name="Li S."/>
            <person name="Jiang F."/>
            <person name="Yin L."/>
            <person name="Zhang G."/>
            <person name="Qian W."/>
            <person name="Fan W."/>
        </authorList>
    </citation>
    <scope>NUCLEOTIDE SEQUENCE [LARGE SCALE GENOMIC DNA]</scope>
    <source>
        <strain evidence="5">SZHN2017</strain>
        <tissue evidence="5">Muscle</tissue>
    </source>
</reference>
<comment type="caution">
    <text evidence="5">The sequence shown here is derived from an EMBL/GenBank/DDBJ whole genome shotgun (WGS) entry which is preliminary data.</text>
</comment>
<proteinExistence type="inferred from homology"/>
<name>A0A2T7PYU3_POMCA</name>
<dbReference type="SUPFAM" id="SSF52540">
    <property type="entry name" value="P-loop containing nucleoside triphosphate hydrolases"/>
    <property type="match status" value="1"/>
</dbReference>
<dbReference type="OrthoDB" id="9972657at2759"/>
<keyword evidence="1" id="KW-0547">Nucleotide-binding</keyword>
<evidence type="ECO:0000256" key="3">
    <source>
        <dbReference type="ARBA" id="ARBA00025768"/>
    </source>
</evidence>
<dbReference type="PANTHER" id="PTHR12435">
    <property type="match status" value="1"/>
</dbReference>
<keyword evidence="2" id="KW-0067">ATP-binding</keyword>
<accession>A0A2T7PYU3</accession>
<dbReference type="GO" id="GO:0005524">
    <property type="term" value="F:ATP binding"/>
    <property type="evidence" value="ECO:0007669"/>
    <property type="project" value="UniProtKB-KW"/>
</dbReference>
<gene>
    <name evidence="5" type="ORF">C0Q70_01183</name>
</gene>
<keyword evidence="6" id="KW-1185">Reference proteome</keyword>
<protein>
    <recommendedName>
        <fullName evidence="4">Protein KTI12 homolog</fullName>
    </recommendedName>
</protein>
<evidence type="ECO:0000256" key="2">
    <source>
        <dbReference type="ARBA" id="ARBA00022840"/>
    </source>
</evidence>